<keyword evidence="2" id="KW-1185">Reference proteome</keyword>
<sequence>MALSKQEYKDSSPIKKPNSGYLVPATLAYTLSQNQKMIVYLSSFIILSSAVSVSATRALQAPQGSYWATYNATVSSAEAKCLVAEGEKVTDSCCLGTGASLLPHEALKGGDSCFSLGPGLIPFSGCVGDGVAGYGENCVTDKAPFNAADATECGCSFVIQGSGCYKANDLPGQQWFVYLDGDSCEAPTPPSGSYWATYNETTGPAVDTCLVSEGEKVADSCCLGTGAELLSHEALKGGDSCFSLGPGLIPFSGCVGDGVAGYGENCVTDKAPFNAANATECGCSFVIQGSGCYKANDLPGQQWFVYLDGASCNVEDATEATTDDKSDGNDATFAALTVALCLIAGVVL</sequence>
<dbReference type="AlphaFoldDB" id="A0AAD2GAB5"/>
<evidence type="ECO:0000313" key="2">
    <source>
        <dbReference type="Proteomes" id="UP001295423"/>
    </source>
</evidence>
<protein>
    <submittedName>
        <fullName evidence="1">Uncharacterized protein</fullName>
    </submittedName>
</protein>
<name>A0AAD2GAB5_9STRA</name>
<reference evidence="1" key="1">
    <citation type="submission" date="2023-08" db="EMBL/GenBank/DDBJ databases">
        <authorList>
            <person name="Audoor S."/>
            <person name="Bilcke G."/>
        </authorList>
    </citation>
    <scope>NUCLEOTIDE SEQUENCE</scope>
</reference>
<dbReference type="Proteomes" id="UP001295423">
    <property type="component" value="Unassembled WGS sequence"/>
</dbReference>
<comment type="caution">
    <text evidence="1">The sequence shown here is derived from an EMBL/GenBank/DDBJ whole genome shotgun (WGS) entry which is preliminary data.</text>
</comment>
<organism evidence="1 2">
    <name type="scientific">Cylindrotheca closterium</name>
    <dbReference type="NCBI Taxonomy" id="2856"/>
    <lineage>
        <taxon>Eukaryota</taxon>
        <taxon>Sar</taxon>
        <taxon>Stramenopiles</taxon>
        <taxon>Ochrophyta</taxon>
        <taxon>Bacillariophyta</taxon>
        <taxon>Bacillariophyceae</taxon>
        <taxon>Bacillariophycidae</taxon>
        <taxon>Bacillariales</taxon>
        <taxon>Bacillariaceae</taxon>
        <taxon>Cylindrotheca</taxon>
    </lineage>
</organism>
<gene>
    <name evidence="1" type="ORF">CYCCA115_LOCUS22647</name>
</gene>
<proteinExistence type="predicted"/>
<evidence type="ECO:0000313" key="1">
    <source>
        <dbReference type="EMBL" id="CAJ1967170.1"/>
    </source>
</evidence>
<dbReference type="EMBL" id="CAKOGP040002314">
    <property type="protein sequence ID" value="CAJ1967170.1"/>
    <property type="molecule type" value="Genomic_DNA"/>
</dbReference>
<accession>A0AAD2GAB5</accession>